<feature type="compositionally biased region" description="Low complexity" evidence="1">
    <location>
        <begin position="271"/>
        <end position="281"/>
    </location>
</feature>
<dbReference type="GO" id="GO:0051017">
    <property type="term" value="P:actin filament bundle assembly"/>
    <property type="evidence" value="ECO:0007669"/>
    <property type="project" value="TreeGrafter"/>
</dbReference>
<evidence type="ECO:0000259" key="2">
    <source>
        <dbReference type="Pfam" id="PF04366"/>
    </source>
</evidence>
<reference evidence="3" key="1">
    <citation type="submission" date="2022-07" db="EMBL/GenBank/DDBJ databases">
        <title>Taxonomy of Aspergillus series Nigri: significant species reduction supported by multi-species coalescent approaches.</title>
        <authorList>
            <person name="Bian C."/>
            <person name="Kusuya Y."/>
            <person name="Sklenar F."/>
            <person name="D'hooge E."/>
            <person name="Yaguchi T."/>
            <person name="Takahashi H."/>
            <person name="Hubka V."/>
        </authorList>
    </citation>
    <scope>NUCLEOTIDE SEQUENCE</scope>
    <source>
        <strain evidence="3">CBS 733.88</strain>
    </source>
</reference>
<accession>A0A9W5Z4T1</accession>
<organism evidence="3 4">
    <name type="scientific">Aspergillus brasiliensis</name>
    <dbReference type="NCBI Taxonomy" id="319629"/>
    <lineage>
        <taxon>Eukaryota</taxon>
        <taxon>Fungi</taxon>
        <taxon>Dikarya</taxon>
        <taxon>Ascomycota</taxon>
        <taxon>Pezizomycotina</taxon>
        <taxon>Eurotiomycetes</taxon>
        <taxon>Eurotiomycetidae</taxon>
        <taxon>Eurotiales</taxon>
        <taxon>Aspergillaceae</taxon>
        <taxon>Aspergillus</taxon>
        <taxon>Aspergillus subgen. Circumdati</taxon>
    </lineage>
</organism>
<evidence type="ECO:0000256" key="1">
    <source>
        <dbReference type="SAM" id="MobiDB-lite"/>
    </source>
</evidence>
<dbReference type="InterPro" id="IPR051702">
    <property type="entry name" value="SH3_domain_YSC84-like"/>
</dbReference>
<dbReference type="Pfam" id="PF04366">
    <property type="entry name" value="Ysc84"/>
    <property type="match status" value="1"/>
</dbReference>
<dbReference type="Proteomes" id="UP001143548">
    <property type="component" value="Unassembled WGS sequence"/>
</dbReference>
<evidence type="ECO:0000313" key="4">
    <source>
        <dbReference type="Proteomes" id="UP001143548"/>
    </source>
</evidence>
<dbReference type="GO" id="GO:0030479">
    <property type="term" value="C:actin cortical patch"/>
    <property type="evidence" value="ECO:0007669"/>
    <property type="project" value="TreeGrafter"/>
</dbReference>
<gene>
    <name evidence="3" type="ORF">AbraCBS73388_005315</name>
</gene>
<feature type="domain" description="Ysc84 actin-binding" evidence="2">
    <location>
        <begin position="91"/>
        <end position="215"/>
    </location>
</feature>
<evidence type="ECO:0000313" key="3">
    <source>
        <dbReference type="EMBL" id="GKZ27686.1"/>
    </source>
</evidence>
<name>A0A9W5Z4T1_9EURO</name>
<feature type="region of interest" description="Disordered" evidence="1">
    <location>
        <begin position="226"/>
        <end position="324"/>
    </location>
</feature>
<dbReference type="InterPro" id="IPR007461">
    <property type="entry name" value="Ysc84_actin-binding"/>
</dbReference>
<dbReference type="PANTHER" id="PTHR15629">
    <property type="entry name" value="SH3YL1 PROTEIN"/>
    <property type="match status" value="1"/>
</dbReference>
<protein>
    <recommendedName>
        <fullName evidence="2">Ysc84 actin-binding domain-containing protein</fullName>
    </recommendedName>
</protein>
<dbReference type="AlphaFoldDB" id="A0A9W5Z4T1"/>
<proteinExistence type="predicted"/>
<dbReference type="GO" id="GO:0051666">
    <property type="term" value="P:actin cortical patch localization"/>
    <property type="evidence" value="ECO:0007669"/>
    <property type="project" value="TreeGrafter"/>
</dbReference>
<dbReference type="GO" id="GO:0035091">
    <property type="term" value="F:phosphatidylinositol binding"/>
    <property type="evidence" value="ECO:0007669"/>
    <property type="project" value="TreeGrafter"/>
</dbReference>
<dbReference type="PANTHER" id="PTHR15629:SF2">
    <property type="entry name" value="SH3 DOMAIN-CONTAINING YSC84-LIKE PROTEIN 1"/>
    <property type="match status" value="1"/>
</dbReference>
<comment type="caution">
    <text evidence="3">The sequence shown here is derived from an EMBL/GenBank/DDBJ whole genome shotgun (WGS) entry which is preliminary data.</text>
</comment>
<dbReference type="GO" id="GO:0051015">
    <property type="term" value="F:actin filament binding"/>
    <property type="evidence" value="ECO:0007669"/>
    <property type="project" value="TreeGrafter"/>
</dbReference>
<sequence length="324" mass="33476">MPVHNPFPSSLRSECDKAAQIINSFTNPDALGSPGRTIPRKTLASAKSKGLAILTVAKAGFLGSVRLGSGILVARLPDGSWSAPSAIASVGGGFGGQIGVELTDFVYILQSDQAVQTFARLGSVTLGLNLSLAVGPVGRNGEMAGAVSTGGAVGIFSFAQTKGLFGGASAEMSIIVENRLVNRKMYGDIVKARELLSGDVSPPDEVSRLMQALQSDVFDAPRANITREQASREPPAEVTIDIPPQSPSSEVAERVSALPSVTPSEIHEAPPSELSPAEAPSRAVSPLRPTEMSGPIQELDSTPAQPKPTVPHSPVSPASTTPNT</sequence>
<dbReference type="EMBL" id="BROQ01000255">
    <property type="protein sequence ID" value="GKZ27686.1"/>
    <property type="molecule type" value="Genomic_DNA"/>
</dbReference>